<dbReference type="Pfam" id="PF24573">
    <property type="entry name" value="HEAT_DAAF5"/>
    <property type="match status" value="1"/>
</dbReference>
<dbReference type="InterPro" id="IPR052623">
    <property type="entry name" value="DAAF5"/>
</dbReference>
<dbReference type="InterPro" id="IPR016024">
    <property type="entry name" value="ARM-type_fold"/>
</dbReference>
<dbReference type="InterPro" id="IPR011989">
    <property type="entry name" value="ARM-like"/>
</dbReference>
<dbReference type="RefSeq" id="XP_029227600.1">
    <property type="nucleotide sequence ID" value="XM_029372273.1"/>
</dbReference>
<dbReference type="Proteomes" id="UP000284403">
    <property type="component" value="Unassembled WGS sequence"/>
</dbReference>
<sequence length="900" mass="101496">MELLPRYLNEISDGARNKRLAAYEKLSQLCEQGSLNNTEEFDMLRACLRGFEDASERCREHSVKIVTRVLPRQNSSVLDWVLPAIVTRIGVSPVVEESEELRLLLLRLAVLCMETYPNEIGPRNYIDFFQVLLENCLRDAFPELKKEACRACVRLCEIEPVESKHIALPLATVVKCYLLHKHSVVRVEAVRALTSLIHHGAAQILSDGKEEEASRTTASILFVLANDHAESVRVALVELLSTVFLDIMERLEQHRKYLPHLLLLMTDRFVAVSTKACTLLERMGKLYMVDNEDNSIDITKRRVTMKDIEWYGDDDYPDMKLTTVDTNLYPLLKVRPTLGARYVVAESLRGFIEKILADVTAIDWVIKFSSNNRRVVALRILWMAIYHTEKSVVQFVEQILGVLYKSLRDDNHDVVQESLLCLEILGKFLTPEQYMPFLTGKGNPREAEEDITVFVQSQFKTILVSPANGSPPPAPTVFSTAAMSVKCSILVAFRYLIEGSKGLLSASQSNQIVQVMTSPDLLDSDCEALLCSLLDTLGTVMRVLGERGFVPTAANPLPREVAEDMTQRTLDSIMFYALLRLRKSDFPSVRERVSRCINDLSSVVTGDADGIYDLHFGRLLFRYGVHMPVSAFSDLVLHCKHIESYAEQVSDVFLVKLNNVDFTKRIMEELHYLRALEQLLWERPPFFTGTQLEELLRLIILPLGAFHPGRQAHLLRKVALGCLCAVVEEKHRCLLTTSFSDNEFALSSKAVTVWCTASDADDAEMRLLCMESAANVCFLPMNAGSANDIFQSILLRFDDSSDFVRVRAASRLLDVLQKKDHVCPIVIDQIIAQVVPLVKKVLIHLDDSEETVGLREVLVDVLKCTAVLSPLTTADLVRAAQNKHQNPTYCQNILCYIDSL</sequence>
<dbReference type="EMBL" id="MKKU01000314">
    <property type="protein sequence ID" value="RNF15805.1"/>
    <property type="molecule type" value="Genomic_DNA"/>
</dbReference>
<feature type="domain" description="Dynein axonemal assembly factor 5 TPR repeats" evidence="2">
    <location>
        <begin position="12"/>
        <end position="294"/>
    </location>
</feature>
<keyword evidence="4" id="KW-1185">Reference proteome</keyword>
<dbReference type="PANTHER" id="PTHR16216:SF2">
    <property type="entry name" value="DYNEIN AXONEMAL ASSEMBLY FACTOR 5"/>
    <property type="match status" value="1"/>
</dbReference>
<proteinExistence type="predicted"/>
<dbReference type="InterPro" id="IPR056497">
    <property type="entry name" value="HEAT_DAAF5"/>
</dbReference>
<dbReference type="PANTHER" id="PTHR16216">
    <property type="entry name" value="DYNEIN ASSEMBLY FACTOR 5, AXONEMAL"/>
    <property type="match status" value="1"/>
</dbReference>
<organism evidence="3 4">
    <name type="scientific">Trypanosoma conorhini</name>
    <dbReference type="NCBI Taxonomy" id="83891"/>
    <lineage>
        <taxon>Eukaryota</taxon>
        <taxon>Discoba</taxon>
        <taxon>Euglenozoa</taxon>
        <taxon>Kinetoplastea</taxon>
        <taxon>Metakinetoplastina</taxon>
        <taxon>Trypanosomatida</taxon>
        <taxon>Trypanosomatidae</taxon>
        <taxon>Trypanosoma</taxon>
    </lineage>
</organism>
<evidence type="ECO:0000313" key="4">
    <source>
        <dbReference type="Proteomes" id="UP000284403"/>
    </source>
</evidence>
<comment type="caution">
    <text evidence="3">The sequence shown here is derived from an EMBL/GenBank/DDBJ whole genome shotgun (WGS) entry which is preliminary data.</text>
</comment>
<dbReference type="Pfam" id="PF25757">
    <property type="entry name" value="TPR_DNAAF5"/>
    <property type="match status" value="1"/>
</dbReference>
<evidence type="ECO:0000313" key="3">
    <source>
        <dbReference type="EMBL" id="RNF15805.1"/>
    </source>
</evidence>
<evidence type="ECO:0000259" key="2">
    <source>
        <dbReference type="Pfam" id="PF25757"/>
    </source>
</evidence>
<accession>A0A3R7N464</accession>
<protein>
    <submittedName>
        <fullName evidence="3">HEAT repeat containing 2</fullName>
    </submittedName>
</protein>
<evidence type="ECO:0000259" key="1">
    <source>
        <dbReference type="Pfam" id="PF24573"/>
    </source>
</evidence>
<dbReference type="SUPFAM" id="SSF48371">
    <property type="entry name" value="ARM repeat"/>
    <property type="match status" value="1"/>
</dbReference>
<gene>
    <name evidence="3" type="ORF">Tco025E_05374</name>
</gene>
<dbReference type="InterPro" id="IPR057978">
    <property type="entry name" value="TPR_DAAF5"/>
</dbReference>
<dbReference type="OrthoDB" id="413572at2759"/>
<name>A0A3R7N464_9TRYP</name>
<feature type="domain" description="Dynein axonemal assembly factor 5 HEAT-repeat" evidence="1">
    <location>
        <begin position="328"/>
        <end position="546"/>
    </location>
</feature>
<dbReference type="AlphaFoldDB" id="A0A3R7N464"/>
<dbReference type="GeneID" id="40318985"/>
<reference evidence="3 4" key="1">
    <citation type="journal article" date="2018" name="BMC Genomics">
        <title>Genomic comparison of Trypanosoma conorhini and Trypanosoma rangeli to Trypanosoma cruzi strains of high and low virulence.</title>
        <authorList>
            <person name="Bradwell K.R."/>
            <person name="Koparde V.N."/>
            <person name="Matveyev A.V."/>
            <person name="Serrano M.G."/>
            <person name="Alves J.M."/>
            <person name="Parikh H."/>
            <person name="Huang B."/>
            <person name="Lee V."/>
            <person name="Espinosa-Alvarez O."/>
            <person name="Ortiz P.A."/>
            <person name="Costa-Martins A.G."/>
            <person name="Teixeira M.M."/>
            <person name="Buck G.A."/>
        </authorList>
    </citation>
    <scope>NUCLEOTIDE SEQUENCE [LARGE SCALE GENOMIC DNA]</scope>
    <source>
        <strain evidence="3 4">025E</strain>
    </source>
</reference>
<dbReference type="Gene3D" id="1.25.10.10">
    <property type="entry name" value="Leucine-rich Repeat Variant"/>
    <property type="match status" value="2"/>
</dbReference>